<dbReference type="InParanoid" id="A0A369JLS3"/>
<gene>
    <name evidence="2" type="ORF">Hypma_010622</name>
</gene>
<dbReference type="AlphaFoldDB" id="A0A369JLS3"/>
<feature type="region of interest" description="Disordered" evidence="1">
    <location>
        <begin position="1"/>
        <end position="117"/>
    </location>
</feature>
<feature type="compositionally biased region" description="Basic and acidic residues" evidence="1">
    <location>
        <begin position="176"/>
        <end position="198"/>
    </location>
</feature>
<dbReference type="EMBL" id="LUEZ02000052">
    <property type="protein sequence ID" value="RDB22292.1"/>
    <property type="molecule type" value="Genomic_DNA"/>
</dbReference>
<proteinExistence type="predicted"/>
<protein>
    <submittedName>
        <fullName evidence="2">Uncharacterized protein</fullName>
    </submittedName>
</protein>
<dbReference type="Proteomes" id="UP000076154">
    <property type="component" value="Unassembled WGS sequence"/>
</dbReference>
<sequence>MSSESSDPNEKSRSLSLDIPTTYPASSVESSLNPSPTGILDSALPRSPADSESASTSSLPTPSLSVKFAPLPKLAPRKRRSAAPLGMAARSQLAGRRRRNTTDDDMMVYQGGNPMWTDEELDKQRILQVAETRRRRPREEGDVEEVDEVGDVEDPFLALGKIVKVASRTIWRKVSHKELSSKQKAKEARGKGDGEGEGKNSLPPTPASENPAPESLPPPVEIIEERHVLATITSNGEDVPGNKDAVEGELLLSVSQTETIVEGHTKYSWANDKTEDGAATTSNFRVL</sequence>
<organism evidence="2 3">
    <name type="scientific">Hypsizygus marmoreus</name>
    <name type="common">White beech mushroom</name>
    <name type="synonym">Agaricus marmoreus</name>
    <dbReference type="NCBI Taxonomy" id="39966"/>
    <lineage>
        <taxon>Eukaryota</taxon>
        <taxon>Fungi</taxon>
        <taxon>Dikarya</taxon>
        <taxon>Basidiomycota</taxon>
        <taxon>Agaricomycotina</taxon>
        <taxon>Agaricomycetes</taxon>
        <taxon>Agaricomycetidae</taxon>
        <taxon>Agaricales</taxon>
        <taxon>Tricholomatineae</taxon>
        <taxon>Lyophyllaceae</taxon>
        <taxon>Hypsizygus</taxon>
    </lineage>
</organism>
<comment type="caution">
    <text evidence="2">The sequence shown here is derived from an EMBL/GenBank/DDBJ whole genome shotgun (WGS) entry which is preliminary data.</text>
</comment>
<evidence type="ECO:0000256" key="1">
    <source>
        <dbReference type="SAM" id="MobiDB-lite"/>
    </source>
</evidence>
<evidence type="ECO:0000313" key="3">
    <source>
        <dbReference type="Proteomes" id="UP000076154"/>
    </source>
</evidence>
<feature type="region of interest" description="Disordered" evidence="1">
    <location>
        <begin position="176"/>
        <end position="222"/>
    </location>
</feature>
<accession>A0A369JLS3</accession>
<feature type="compositionally biased region" description="Low complexity" evidence="1">
    <location>
        <begin position="47"/>
        <end position="65"/>
    </location>
</feature>
<keyword evidence="3" id="KW-1185">Reference proteome</keyword>
<feature type="compositionally biased region" description="Polar residues" evidence="1">
    <location>
        <begin position="23"/>
        <end position="36"/>
    </location>
</feature>
<name>A0A369JLS3_HYPMA</name>
<evidence type="ECO:0000313" key="2">
    <source>
        <dbReference type="EMBL" id="RDB22292.1"/>
    </source>
</evidence>
<dbReference type="OrthoDB" id="3265817at2759"/>
<reference evidence="2" key="1">
    <citation type="submission" date="2018-04" db="EMBL/GenBank/DDBJ databases">
        <title>Whole genome sequencing of Hypsizygus marmoreus.</title>
        <authorList>
            <person name="Choi I.-G."/>
            <person name="Min B."/>
            <person name="Kim J.-G."/>
            <person name="Kim S."/>
            <person name="Oh Y.-L."/>
            <person name="Kong W.-S."/>
            <person name="Park H."/>
            <person name="Jeong J."/>
            <person name="Song E.-S."/>
        </authorList>
    </citation>
    <scope>NUCLEOTIDE SEQUENCE [LARGE SCALE GENOMIC DNA]</scope>
    <source>
        <strain evidence="2">51987-8</strain>
    </source>
</reference>